<proteinExistence type="inferred from homology"/>
<gene>
    <name evidence="6" type="ORF">LV85_02169</name>
</gene>
<evidence type="ECO:0000256" key="2">
    <source>
        <dbReference type="ARBA" id="ARBA00006906"/>
    </source>
</evidence>
<evidence type="ECO:0000313" key="7">
    <source>
        <dbReference type="Proteomes" id="UP000248882"/>
    </source>
</evidence>
<name>A0A2W7RCX1_9BACT</name>
<dbReference type="InterPro" id="IPR031338">
    <property type="entry name" value="KDPG/KHG_AS_2"/>
</dbReference>
<dbReference type="Pfam" id="PF01081">
    <property type="entry name" value="Aldolase"/>
    <property type="match status" value="1"/>
</dbReference>
<organism evidence="6 7">
    <name type="scientific">Algoriphagus chordae</name>
    <dbReference type="NCBI Taxonomy" id="237019"/>
    <lineage>
        <taxon>Bacteria</taxon>
        <taxon>Pseudomonadati</taxon>
        <taxon>Bacteroidota</taxon>
        <taxon>Cytophagia</taxon>
        <taxon>Cytophagales</taxon>
        <taxon>Cyclobacteriaceae</taxon>
        <taxon>Algoriphagus</taxon>
    </lineage>
</organism>
<evidence type="ECO:0000256" key="3">
    <source>
        <dbReference type="ARBA" id="ARBA00011233"/>
    </source>
</evidence>
<dbReference type="InterPro" id="IPR000887">
    <property type="entry name" value="Aldlse_KDPG_KHG"/>
</dbReference>
<dbReference type="CDD" id="cd00452">
    <property type="entry name" value="KDPG_aldolase"/>
    <property type="match status" value="1"/>
</dbReference>
<keyword evidence="5" id="KW-0119">Carbohydrate metabolism</keyword>
<protein>
    <submittedName>
        <fullName evidence="6">2-dehydro-3-deoxyphosphogluconate aldolase/(4S)-4-hydroxy-2-oxoglutarate aldolase</fullName>
    </submittedName>
</protein>
<dbReference type="EMBL" id="QKZT01000008">
    <property type="protein sequence ID" value="PZX52019.1"/>
    <property type="molecule type" value="Genomic_DNA"/>
</dbReference>
<dbReference type="Proteomes" id="UP000248882">
    <property type="component" value="Unassembled WGS sequence"/>
</dbReference>
<comment type="similarity">
    <text evidence="2">Belongs to the KHG/KDPG aldolase family.</text>
</comment>
<comment type="pathway">
    <text evidence="1">Carbohydrate acid metabolism.</text>
</comment>
<keyword evidence="7" id="KW-1185">Reference proteome</keyword>
<dbReference type="SUPFAM" id="SSF51569">
    <property type="entry name" value="Aldolase"/>
    <property type="match status" value="1"/>
</dbReference>
<evidence type="ECO:0000256" key="4">
    <source>
        <dbReference type="ARBA" id="ARBA00023239"/>
    </source>
</evidence>
<evidence type="ECO:0000313" key="6">
    <source>
        <dbReference type="EMBL" id="PZX52019.1"/>
    </source>
</evidence>
<dbReference type="PANTHER" id="PTHR30246:SF1">
    <property type="entry name" value="2-DEHYDRO-3-DEOXY-6-PHOSPHOGALACTONATE ALDOLASE-RELATED"/>
    <property type="match status" value="1"/>
</dbReference>
<dbReference type="InterPro" id="IPR013785">
    <property type="entry name" value="Aldolase_TIM"/>
</dbReference>
<reference evidence="6 7" key="1">
    <citation type="submission" date="2018-06" db="EMBL/GenBank/DDBJ databases">
        <title>Genomic Encyclopedia of Archaeal and Bacterial Type Strains, Phase II (KMG-II): from individual species to whole genera.</title>
        <authorList>
            <person name="Goeker M."/>
        </authorList>
    </citation>
    <scope>NUCLEOTIDE SEQUENCE [LARGE SCALE GENOMIC DNA]</scope>
    <source>
        <strain evidence="6 7">DSM 19830</strain>
    </source>
</reference>
<dbReference type="AlphaFoldDB" id="A0A2W7RCX1"/>
<evidence type="ECO:0000256" key="5">
    <source>
        <dbReference type="ARBA" id="ARBA00023277"/>
    </source>
</evidence>
<dbReference type="NCBIfam" id="TIGR01182">
    <property type="entry name" value="eda"/>
    <property type="match status" value="1"/>
</dbReference>
<dbReference type="GO" id="GO:0016829">
    <property type="term" value="F:lyase activity"/>
    <property type="evidence" value="ECO:0007669"/>
    <property type="project" value="UniProtKB-KW"/>
</dbReference>
<evidence type="ECO:0000256" key="1">
    <source>
        <dbReference type="ARBA" id="ARBA00004761"/>
    </source>
</evidence>
<dbReference type="RefSeq" id="WP_111319199.1">
    <property type="nucleotide sequence ID" value="NZ_QKZT01000008.1"/>
</dbReference>
<comment type="caution">
    <text evidence="6">The sequence shown here is derived from an EMBL/GenBank/DDBJ whole genome shotgun (WGS) entry which is preliminary data.</text>
</comment>
<dbReference type="PROSITE" id="PS00160">
    <property type="entry name" value="ALDOLASE_KDPG_KHG_2"/>
    <property type="match status" value="1"/>
</dbReference>
<dbReference type="PANTHER" id="PTHR30246">
    <property type="entry name" value="2-KETO-3-DEOXY-6-PHOSPHOGLUCONATE ALDOLASE"/>
    <property type="match status" value="1"/>
</dbReference>
<dbReference type="Gene3D" id="3.20.20.70">
    <property type="entry name" value="Aldolase class I"/>
    <property type="match status" value="1"/>
</dbReference>
<sequence>METSTSIFWKRYKEAPIVGIIRGQALETVLKIAQAYEDAEFTTLEITMNTPGAASMINTLRSKFPSLNIGAGTVCKLSELREAIDAGAQFIVTPIIDETVIEHAVDENIPIFPGAYTPTEIHKAWSLGASAVKLFPATQLGVQFIKDVLGPLDQVKLLPTGGVSKSNIKSFFEAGAIGVGMGSSLIDKKLVEAGNYEGLKKHFEGIKAEIAAFIEE</sequence>
<accession>A0A2W7RCX1</accession>
<keyword evidence="4" id="KW-0456">Lyase</keyword>
<comment type="subunit">
    <text evidence="3">Homotrimer.</text>
</comment>
<dbReference type="OrthoDB" id="9802667at2"/>